<dbReference type="AlphaFoldDB" id="A0A200R3S6"/>
<name>A0A200R3S6_MACCD</name>
<evidence type="ECO:0000256" key="1">
    <source>
        <dbReference type="SAM" id="MobiDB-lite"/>
    </source>
</evidence>
<reference evidence="2 3" key="1">
    <citation type="journal article" date="2017" name="Mol. Plant">
        <title>The Genome of Medicinal Plant Macleaya cordata Provides New Insights into Benzylisoquinoline Alkaloids Metabolism.</title>
        <authorList>
            <person name="Liu X."/>
            <person name="Liu Y."/>
            <person name="Huang P."/>
            <person name="Ma Y."/>
            <person name="Qing Z."/>
            <person name="Tang Q."/>
            <person name="Cao H."/>
            <person name="Cheng P."/>
            <person name="Zheng Y."/>
            <person name="Yuan Z."/>
            <person name="Zhou Y."/>
            <person name="Liu J."/>
            <person name="Tang Z."/>
            <person name="Zhuo Y."/>
            <person name="Zhang Y."/>
            <person name="Yu L."/>
            <person name="Huang J."/>
            <person name="Yang P."/>
            <person name="Peng Q."/>
            <person name="Zhang J."/>
            <person name="Jiang W."/>
            <person name="Zhang Z."/>
            <person name="Lin K."/>
            <person name="Ro D.K."/>
            <person name="Chen X."/>
            <person name="Xiong X."/>
            <person name="Shang Y."/>
            <person name="Huang S."/>
            <person name="Zeng J."/>
        </authorList>
    </citation>
    <scope>NUCLEOTIDE SEQUENCE [LARGE SCALE GENOMIC DNA]</scope>
    <source>
        <strain evidence="3">cv. BLH2017</strain>
        <tissue evidence="2">Root</tissue>
    </source>
</reference>
<dbReference type="Proteomes" id="UP000195402">
    <property type="component" value="Unassembled WGS sequence"/>
</dbReference>
<organism evidence="2 3">
    <name type="scientific">Macleaya cordata</name>
    <name type="common">Five-seeded plume-poppy</name>
    <name type="synonym">Bocconia cordata</name>
    <dbReference type="NCBI Taxonomy" id="56857"/>
    <lineage>
        <taxon>Eukaryota</taxon>
        <taxon>Viridiplantae</taxon>
        <taxon>Streptophyta</taxon>
        <taxon>Embryophyta</taxon>
        <taxon>Tracheophyta</taxon>
        <taxon>Spermatophyta</taxon>
        <taxon>Magnoliopsida</taxon>
        <taxon>Ranunculales</taxon>
        <taxon>Papaveraceae</taxon>
        <taxon>Papaveroideae</taxon>
        <taxon>Macleaya</taxon>
    </lineage>
</organism>
<comment type="caution">
    <text evidence="2">The sequence shown here is derived from an EMBL/GenBank/DDBJ whole genome shotgun (WGS) entry which is preliminary data.</text>
</comment>
<accession>A0A200R3S6</accession>
<evidence type="ECO:0000313" key="3">
    <source>
        <dbReference type="Proteomes" id="UP000195402"/>
    </source>
</evidence>
<proteinExistence type="predicted"/>
<dbReference type="InParanoid" id="A0A200R3S6"/>
<dbReference type="STRING" id="56857.A0A200R3S6"/>
<sequence>MLRIAGRRLSSLSWRQNQTASAITSRNLINGEAASDDDSRSPSPHHGFSSRYTYLGPIRG</sequence>
<evidence type="ECO:0000313" key="2">
    <source>
        <dbReference type="EMBL" id="OVA17363.1"/>
    </source>
</evidence>
<keyword evidence="3" id="KW-1185">Reference proteome</keyword>
<feature type="region of interest" description="Disordered" evidence="1">
    <location>
        <begin position="23"/>
        <end position="60"/>
    </location>
</feature>
<gene>
    <name evidence="2" type="ORF">BVC80_1837g173</name>
</gene>
<protein>
    <submittedName>
        <fullName evidence="2">Uncharacterized protein</fullName>
    </submittedName>
</protein>
<dbReference type="EMBL" id="MVGT01000438">
    <property type="protein sequence ID" value="OVA17363.1"/>
    <property type="molecule type" value="Genomic_DNA"/>
</dbReference>